<evidence type="ECO:0000256" key="1">
    <source>
        <dbReference type="SAM" id="Coils"/>
    </source>
</evidence>
<feature type="coiled-coil region" evidence="1">
    <location>
        <begin position="7"/>
        <end position="55"/>
    </location>
</feature>
<sequence length="55" mass="6317">MDLSARLKELRRKHEALSMEVEAAQRSPGTPDNEIISLKKKKLQLKDEIERLATT</sequence>
<dbReference type="InterPro" id="IPR007420">
    <property type="entry name" value="DUF465"/>
</dbReference>
<dbReference type="EMBL" id="WTUX01000022">
    <property type="protein sequence ID" value="MZR15213.1"/>
    <property type="molecule type" value="Genomic_DNA"/>
</dbReference>
<proteinExistence type="predicted"/>
<evidence type="ECO:0000313" key="3">
    <source>
        <dbReference type="Proteomes" id="UP000467322"/>
    </source>
</evidence>
<reference evidence="2 3" key="1">
    <citation type="submission" date="2019-12" db="EMBL/GenBank/DDBJ databases">
        <title>Maritimibacter sp. nov. sp. isolated from sea sand.</title>
        <authorList>
            <person name="Kim J."/>
            <person name="Jeong S.E."/>
            <person name="Jung H.S."/>
            <person name="Jeon C.O."/>
        </authorList>
    </citation>
    <scope>NUCLEOTIDE SEQUENCE [LARGE SCALE GENOMIC DNA]</scope>
    <source>
        <strain evidence="2 3">DP07</strain>
    </source>
</reference>
<protein>
    <submittedName>
        <fullName evidence="2">DUF465 domain-containing protein</fullName>
    </submittedName>
</protein>
<name>A0A845MAP1_9RHOB</name>
<dbReference type="Pfam" id="PF04325">
    <property type="entry name" value="DUF465"/>
    <property type="match status" value="1"/>
</dbReference>
<organism evidence="2 3">
    <name type="scientific">Maritimibacter harenae</name>
    <dbReference type="NCBI Taxonomy" id="2606218"/>
    <lineage>
        <taxon>Bacteria</taxon>
        <taxon>Pseudomonadati</taxon>
        <taxon>Pseudomonadota</taxon>
        <taxon>Alphaproteobacteria</taxon>
        <taxon>Rhodobacterales</taxon>
        <taxon>Roseobacteraceae</taxon>
        <taxon>Maritimibacter</taxon>
    </lineage>
</organism>
<dbReference type="Gene3D" id="6.10.280.50">
    <property type="match status" value="1"/>
</dbReference>
<keyword evidence="3" id="KW-1185">Reference proteome</keyword>
<gene>
    <name evidence="2" type="ORF">GQE99_19515</name>
</gene>
<dbReference type="RefSeq" id="WP_161353630.1">
    <property type="nucleotide sequence ID" value="NZ_WTUX01000022.1"/>
</dbReference>
<accession>A0A845MAP1</accession>
<comment type="caution">
    <text evidence="2">The sequence shown here is derived from an EMBL/GenBank/DDBJ whole genome shotgun (WGS) entry which is preliminary data.</text>
</comment>
<keyword evidence="1" id="KW-0175">Coiled coil</keyword>
<dbReference type="Proteomes" id="UP000467322">
    <property type="component" value="Unassembled WGS sequence"/>
</dbReference>
<dbReference type="InterPro" id="IPR038444">
    <property type="entry name" value="DUF465_sf"/>
</dbReference>
<evidence type="ECO:0000313" key="2">
    <source>
        <dbReference type="EMBL" id="MZR15213.1"/>
    </source>
</evidence>
<dbReference type="AlphaFoldDB" id="A0A845MAP1"/>